<feature type="transmembrane region" description="Helical" evidence="5">
    <location>
        <begin position="80"/>
        <end position="100"/>
    </location>
</feature>
<gene>
    <name evidence="6" type="ORF">BGZ96_007858</name>
</gene>
<protein>
    <submittedName>
        <fullName evidence="6">Uncharacterized protein</fullName>
    </submittedName>
</protein>
<comment type="caution">
    <text evidence="6">The sequence shown here is derived from an EMBL/GenBank/DDBJ whole genome shotgun (WGS) entry which is preliminary data.</text>
</comment>
<feature type="transmembrane region" description="Helical" evidence="5">
    <location>
        <begin position="15"/>
        <end position="39"/>
    </location>
</feature>
<keyword evidence="4 5" id="KW-0472">Membrane</keyword>
<evidence type="ECO:0000256" key="3">
    <source>
        <dbReference type="ARBA" id="ARBA00022989"/>
    </source>
</evidence>
<dbReference type="PANTHER" id="PTHR16201:SF37">
    <property type="entry name" value="PQ-LOOP REPEAT-CONTAINING PROTEIN"/>
    <property type="match status" value="1"/>
</dbReference>
<feature type="transmembrane region" description="Helical" evidence="5">
    <location>
        <begin position="173"/>
        <end position="193"/>
    </location>
</feature>
<keyword evidence="7" id="KW-1185">Reference proteome</keyword>
<dbReference type="EMBL" id="JAAAIM010000416">
    <property type="protein sequence ID" value="KAG0288354.1"/>
    <property type="molecule type" value="Genomic_DNA"/>
</dbReference>
<feature type="transmembrane region" description="Helical" evidence="5">
    <location>
        <begin position="199"/>
        <end position="219"/>
    </location>
</feature>
<dbReference type="InterPro" id="IPR006603">
    <property type="entry name" value="PQ-loop_rpt"/>
</dbReference>
<name>A0ABQ7JZH9_9FUNG</name>
<dbReference type="PANTHER" id="PTHR16201">
    <property type="entry name" value="SEVEN TRANSMEMBRANE PROTEIN 1-RELATED"/>
    <property type="match status" value="1"/>
</dbReference>
<evidence type="ECO:0000256" key="1">
    <source>
        <dbReference type="ARBA" id="ARBA00004141"/>
    </source>
</evidence>
<evidence type="ECO:0000256" key="5">
    <source>
        <dbReference type="SAM" id="Phobius"/>
    </source>
</evidence>
<feature type="transmembrane region" description="Helical" evidence="5">
    <location>
        <begin position="112"/>
        <end position="131"/>
    </location>
</feature>
<evidence type="ECO:0000256" key="4">
    <source>
        <dbReference type="ARBA" id="ARBA00023136"/>
    </source>
</evidence>
<evidence type="ECO:0000313" key="6">
    <source>
        <dbReference type="EMBL" id="KAG0288354.1"/>
    </source>
</evidence>
<dbReference type="SMART" id="SM00679">
    <property type="entry name" value="CTNS"/>
    <property type="match status" value="2"/>
</dbReference>
<proteinExistence type="predicted"/>
<sequence>MENGGPLLQNCDPNLPKALCILANTCGYISNAIWFLVLLPQLIKNFRRRSTTGLSFIWASCNFTASLINLFFILDIQVPWFTRISGWYMPILEVGMLLQFVAYSKVPRRRKLVLVCVSAVVYTTIIVLEVTNAFGKETTSSRMVWISIVLWSFETYFQILVNMRRRSVSGQSYISLGLSFFGKTTDVIMQFTLLMPTQYIFMTYFSSTFAYFNLMQLVIYTQPARIWIPVVGVISVLLCGFVVLLLLRTSVASILCPIGVLVLLVAANVMVRRERQKQLLLEEEPEEEPEEDNN</sequence>
<feature type="transmembrane region" description="Helical" evidence="5">
    <location>
        <begin position="143"/>
        <end position="161"/>
    </location>
</feature>
<accession>A0ABQ7JZH9</accession>
<reference evidence="6 7" key="1">
    <citation type="journal article" date="2020" name="Fungal Divers.">
        <title>Resolving the Mortierellaceae phylogeny through synthesis of multi-gene phylogenetics and phylogenomics.</title>
        <authorList>
            <person name="Vandepol N."/>
            <person name="Liber J."/>
            <person name="Desiro A."/>
            <person name="Na H."/>
            <person name="Kennedy M."/>
            <person name="Barry K."/>
            <person name="Grigoriev I.V."/>
            <person name="Miller A.N."/>
            <person name="O'Donnell K."/>
            <person name="Stajich J.E."/>
            <person name="Bonito G."/>
        </authorList>
    </citation>
    <scope>NUCLEOTIDE SEQUENCE [LARGE SCALE GENOMIC DNA]</scope>
    <source>
        <strain evidence="6 7">AD045</strain>
    </source>
</reference>
<dbReference type="Proteomes" id="UP001194696">
    <property type="component" value="Unassembled WGS sequence"/>
</dbReference>
<feature type="transmembrane region" description="Helical" evidence="5">
    <location>
        <begin position="252"/>
        <end position="271"/>
    </location>
</feature>
<evidence type="ECO:0000313" key="7">
    <source>
        <dbReference type="Proteomes" id="UP001194696"/>
    </source>
</evidence>
<comment type="subcellular location">
    <subcellularLocation>
        <location evidence="1">Membrane</location>
        <topology evidence="1">Multi-pass membrane protein</topology>
    </subcellularLocation>
</comment>
<organism evidence="6 7">
    <name type="scientific">Linnemannia gamsii</name>
    <dbReference type="NCBI Taxonomy" id="64522"/>
    <lineage>
        <taxon>Eukaryota</taxon>
        <taxon>Fungi</taxon>
        <taxon>Fungi incertae sedis</taxon>
        <taxon>Mucoromycota</taxon>
        <taxon>Mortierellomycotina</taxon>
        <taxon>Mortierellomycetes</taxon>
        <taxon>Mortierellales</taxon>
        <taxon>Mortierellaceae</taxon>
        <taxon>Linnemannia</taxon>
    </lineage>
</organism>
<feature type="transmembrane region" description="Helical" evidence="5">
    <location>
        <begin position="51"/>
        <end position="74"/>
    </location>
</feature>
<feature type="transmembrane region" description="Helical" evidence="5">
    <location>
        <begin position="226"/>
        <end position="246"/>
    </location>
</feature>
<keyword evidence="2 5" id="KW-0812">Transmembrane</keyword>
<keyword evidence="3 5" id="KW-1133">Transmembrane helix</keyword>
<evidence type="ECO:0000256" key="2">
    <source>
        <dbReference type="ARBA" id="ARBA00022692"/>
    </source>
</evidence>
<dbReference type="InterPro" id="IPR051415">
    <property type="entry name" value="LAAT-1"/>
</dbReference>
<dbReference type="Pfam" id="PF04193">
    <property type="entry name" value="PQ-loop"/>
    <property type="match status" value="2"/>
</dbReference>
<dbReference type="Gene3D" id="1.20.1280.290">
    <property type="match status" value="1"/>
</dbReference>